<evidence type="ECO:0000256" key="2">
    <source>
        <dbReference type="ARBA" id="ARBA00023027"/>
    </source>
</evidence>
<gene>
    <name evidence="6" type="ORF">HHUSO_G9302</name>
</gene>
<feature type="compositionally biased region" description="Polar residues" evidence="4">
    <location>
        <begin position="439"/>
        <end position="450"/>
    </location>
</feature>
<feature type="compositionally biased region" description="Polar residues" evidence="4">
    <location>
        <begin position="102"/>
        <end position="118"/>
    </location>
</feature>
<feature type="domain" description="Deacetylase sirtuin-type" evidence="5">
    <location>
        <begin position="124"/>
        <end position="387"/>
    </location>
</feature>
<keyword evidence="2" id="KW-0520">NAD</keyword>
<dbReference type="SUPFAM" id="SSF52467">
    <property type="entry name" value="DHS-like NAD/FAD-binding domain"/>
    <property type="match status" value="1"/>
</dbReference>
<feature type="binding site" evidence="3">
    <location>
        <position position="265"/>
    </location>
    <ligand>
        <name>Zn(2+)</name>
        <dbReference type="ChEBI" id="CHEBI:29105"/>
    </ligand>
</feature>
<dbReference type="InterPro" id="IPR050134">
    <property type="entry name" value="NAD-dep_sirtuin_deacylases"/>
</dbReference>
<feature type="binding site" evidence="3">
    <location>
        <position position="262"/>
    </location>
    <ligand>
        <name>Zn(2+)</name>
        <dbReference type="ChEBI" id="CHEBI:29105"/>
    </ligand>
</feature>
<evidence type="ECO:0000256" key="1">
    <source>
        <dbReference type="ARBA" id="ARBA00022679"/>
    </source>
</evidence>
<evidence type="ECO:0000256" key="4">
    <source>
        <dbReference type="SAM" id="MobiDB-lite"/>
    </source>
</evidence>
<keyword evidence="7" id="KW-1185">Reference proteome</keyword>
<dbReference type="CDD" id="cd01408">
    <property type="entry name" value="SIRT1"/>
    <property type="match status" value="1"/>
</dbReference>
<dbReference type="Gene3D" id="3.30.1600.10">
    <property type="entry name" value="SIR2/SIRT2 'Small Domain"/>
    <property type="match status" value="1"/>
</dbReference>
<dbReference type="Gene3D" id="3.40.50.1220">
    <property type="entry name" value="TPP-binding domain"/>
    <property type="match status" value="1"/>
</dbReference>
<evidence type="ECO:0000313" key="6">
    <source>
        <dbReference type="EMBL" id="KAK6487975.1"/>
    </source>
</evidence>
<dbReference type="Proteomes" id="UP001369086">
    <property type="component" value="Unassembled WGS sequence"/>
</dbReference>
<name>A0ABR0ZU98_HUSHU</name>
<evidence type="ECO:0000313" key="7">
    <source>
        <dbReference type="Proteomes" id="UP001369086"/>
    </source>
</evidence>
<keyword evidence="1" id="KW-0808">Transferase</keyword>
<organism evidence="6 7">
    <name type="scientific">Huso huso</name>
    <name type="common">Beluga</name>
    <name type="synonym">Acipenser huso</name>
    <dbReference type="NCBI Taxonomy" id="61971"/>
    <lineage>
        <taxon>Eukaryota</taxon>
        <taxon>Metazoa</taxon>
        <taxon>Chordata</taxon>
        <taxon>Craniata</taxon>
        <taxon>Vertebrata</taxon>
        <taxon>Euteleostomi</taxon>
        <taxon>Actinopterygii</taxon>
        <taxon>Chondrostei</taxon>
        <taxon>Acipenseriformes</taxon>
        <taxon>Acipenseridae</taxon>
        <taxon>Huso</taxon>
    </lineage>
</organism>
<evidence type="ECO:0000256" key="3">
    <source>
        <dbReference type="PROSITE-ProRule" id="PRU00236"/>
    </source>
</evidence>
<feature type="region of interest" description="Disordered" evidence="4">
    <location>
        <begin position="414"/>
        <end position="473"/>
    </location>
</feature>
<sequence>MLKQGIWKQSRISTEIKGMSVQVPKQGSDKNARKQSVPGNQNKQGPGKKAVPLKTTEDKTGQSGSRRSRHVPEQIKPSEASLAKKLGQLAVSEQRPMDSRRGSTPTGRTVSQAKTTPSSNPPRGHSPLTSLRDIAGLIQQKRCKNIIVVAGAGISTASGIPDFRTPGTGLYANLQKYNIPYPEAIFDIDYFTCNPKAFFSLAMELYPGNYQPNYIHHFVRMLHEKGLLLRMYTQNIDGLERMAGIPAEKLVEAHGTFSTASCHLCYTSFPPKEAETIIMSGKIPRCKICQGIVKPDIVFFGEDLPKSFFLHSKDFPKADLLIVMGTSLQIEPFASIVNSVRPTAARLLLNRDLVGPFKRIPLKSTDVVKLGDLVDSVKKFAHILGWQEEINELIKQHDNPVETVTEVSPTVVKGEVKQRGPRGGNVKILNSPGRRRSTKAPQKTNAADTDSSSGESNVSESETDSTASSEHSN</sequence>
<dbReference type="PROSITE" id="PS50305">
    <property type="entry name" value="SIRTUIN"/>
    <property type="match status" value="1"/>
</dbReference>
<feature type="compositionally biased region" description="Low complexity" evidence="4">
    <location>
        <begin position="451"/>
        <end position="473"/>
    </location>
</feature>
<dbReference type="InterPro" id="IPR026591">
    <property type="entry name" value="Sirtuin_cat_small_dom_sf"/>
</dbReference>
<proteinExistence type="predicted"/>
<comment type="caution">
    <text evidence="6">The sequence shown here is derived from an EMBL/GenBank/DDBJ whole genome shotgun (WGS) entry which is preliminary data.</text>
</comment>
<feature type="binding site" evidence="3">
    <location>
        <position position="286"/>
    </location>
    <ligand>
        <name>Zn(2+)</name>
        <dbReference type="ChEBI" id="CHEBI:29105"/>
    </ligand>
</feature>
<keyword evidence="3" id="KW-0862">Zinc</keyword>
<dbReference type="InterPro" id="IPR026590">
    <property type="entry name" value="Ssirtuin_cat_dom"/>
</dbReference>
<dbReference type="InterPro" id="IPR029035">
    <property type="entry name" value="DHS-like_NAD/FAD-binding_dom"/>
</dbReference>
<evidence type="ECO:0000259" key="5">
    <source>
        <dbReference type="PROSITE" id="PS50305"/>
    </source>
</evidence>
<accession>A0ABR0ZU98</accession>
<dbReference type="InterPro" id="IPR003000">
    <property type="entry name" value="Sirtuin"/>
</dbReference>
<dbReference type="Pfam" id="PF02146">
    <property type="entry name" value="SIR2"/>
    <property type="match status" value="1"/>
</dbReference>
<dbReference type="PANTHER" id="PTHR11085:SF2">
    <property type="entry name" value="NOVEL PROTEIN SIMILAR TO VERTEBRATE SIRTUIN (SILENT MATING TYPE INFORMATION REGULATION 2 HOMOLOG) 2 (S. CEREVISIAE) (SIRT2)"/>
    <property type="match status" value="1"/>
</dbReference>
<feature type="region of interest" description="Disordered" evidence="4">
    <location>
        <begin position="16"/>
        <end position="129"/>
    </location>
</feature>
<keyword evidence="3" id="KW-0479">Metal-binding</keyword>
<dbReference type="PANTHER" id="PTHR11085">
    <property type="entry name" value="NAD-DEPENDENT PROTEIN DEACYLASE SIRTUIN-5, MITOCHONDRIAL-RELATED"/>
    <property type="match status" value="1"/>
</dbReference>
<reference evidence="6 7" key="1">
    <citation type="submission" date="2021-05" db="EMBL/GenBank/DDBJ databases">
        <authorList>
            <person name="Zahm M."/>
            <person name="Klopp C."/>
            <person name="Cabau C."/>
            <person name="Kuhl H."/>
            <person name="Suciu R."/>
            <person name="Ciorpac M."/>
            <person name="Holostenco D."/>
            <person name="Gessner J."/>
            <person name="Wuertz S."/>
            <person name="Hohne C."/>
            <person name="Stock M."/>
            <person name="Gislard M."/>
            <person name="Lluch J."/>
            <person name="Milhes M."/>
            <person name="Lampietro C."/>
            <person name="Lopez Roques C."/>
            <person name="Donnadieu C."/>
            <person name="Du K."/>
            <person name="Schartl M."/>
            <person name="Guiguen Y."/>
        </authorList>
    </citation>
    <scope>NUCLEOTIDE SEQUENCE [LARGE SCALE GENOMIC DNA]</scope>
    <source>
        <strain evidence="6">Hh-F2</strain>
        <tissue evidence="6">Blood</tissue>
    </source>
</reference>
<dbReference type="EMBL" id="JAHFZB010000007">
    <property type="protein sequence ID" value="KAK6487975.1"/>
    <property type="molecule type" value="Genomic_DNA"/>
</dbReference>
<feature type="active site" description="Proton acceptor" evidence="3">
    <location>
        <position position="254"/>
    </location>
</feature>
<feature type="binding site" evidence="3">
    <location>
        <position position="289"/>
    </location>
    <ligand>
        <name>Zn(2+)</name>
        <dbReference type="ChEBI" id="CHEBI:29105"/>
    </ligand>
</feature>
<protein>
    <submittedName>
        <fullName evidence="6">NAD-dependent protein deacetylase sirtuin-3-like</fullName>
    </submittedName>
</protein>